<feature type="chain" id="PRO_5025487000" evidence="1">
    <location>
        <begin position="20"/>
        <end position="138"/>
    </location>
</feature>
<gene>
    <name evidence="2" type="ORF">F4148_18680</name>
</gene>
<sequence>MTIRHLALSGALISTLLLAACNPIPPEPGPTTSPPAPTPEPMQANLYDFAFAFSEIFDEEVEPEAYAEIIAKIDDCTKSMAGADIYTLHTPGRAAAIQWVSIMLLSITMDSELFEDSKPNTPTFYNRLIQLHEFCMEH</sequence>
<accession>A0A6B1G5J8</accession>
<dbReference type="AlphaFoldDB" id="A0A6B1G5J8"/>
<name>A0A6B1G5J8_9CHLR</name>
<dbReference type="EMBL" id="VYDA01000659">
    <property type="protein sequence ID" value="MYH63680.1"/>
    <property type="molecule type" value="Genomic_DNA"/>
</dbReference>
<organism evidence="2">
    <name type="scientific">Caldilineaceae bacterium SB0675_bin_29</name>
    <dbReference type="NCBI Taxonomy" id="2605266"/>
    <lineage>
        <taxon>Bacteria</taxon>
        <taxon>Bacillati</taxon>
        <taxon>Chloroflexota</taxon>
        <taxon>Caldilineae</taxon>
        <taxon>Caldilineales</taxon>
        <taxon>Caldilineaceae</taxon>
    </lineage>
</organism>
<evidence type="ECO:0000313" key="2">
    <source>
        <dbReference type="EMBL" id="MYH63680.1"/>
    </source>
</evidence>
<feature type="signal peptide" evidence="1">
    <location>
        <begin position="1"/>
        <end position="19"/>
    </location>
</feature>
<keyword evidence="1" id="KW-0732">Signal</keyword>
<proteinExistence type="predicted"/>
<reference evidence="2" key="1">
    <citation type="submission" date="2019-09" db="EMBL/GenBank/DDBJ databases">
        <title>Characterisation of the sponge microbiome using genome-centric metagenomics.</title>
        <authorList>
            <person name="Engelberts J.P."/>
            <person name="Robbins S.J."/>
            <person name="De Goeij J.M."/>
            <person name="Aranda M."/>
            <person name="Bell S.C."/>
            <person name="Webster N.S."/>
        </authorList>
    </citation>
    <scope>NUCLEOTIDE SEQUENCE</scope>
    <source>
        <strain evidence="2">SB0675_bin_29</strain>
    </source>
</reference>
<comment type="caution">
    <text evidence="2">The sequence shown here is derived from an EMBL/GenBank/DDBJ whole genome shotgun (WGS) entry which is preliminary data.</text>
</comment>
<protein>
    <submittedName>
        <fullName evidence="2">Uncharacterized protein</fullName>
    </submittedName>
</protein>
<dbReference type="PROSITE" id="PS51257">
    <property type="entry name" value="PROKAR_LIPOPROTEIN"/>
    <property type="match status" value="1"/>
</dbReference>
<evidence type="ECO:0000256" key="1">
    <source>
        <dbReference type="SAM" id="SignalP"/>
    </source>
</evidence>